<gene>
    <name evidence="2" type="ORF">ACFQIC_16610</name>
</gene>
<dbReference type="RefSeq" id="WP_204708550.1">
    <property type="nucleotide sequence ID" value="NZ_JBHSZV010000047.1"/>
</dbReference>
<evidence type="ECO:0000313" key="3">
    <source>
        <dbReference type="Proteomes" id="UP001596410"/>
    </source>
</evidence>
<evidence type="ECO:0000256" key="1">
    <source>
        <dbReference type="SAM" id="Phobius"/>
    </source>
</evidence>
<dbReference type="Proteomes" id="UP001596410">
    <property type="component" value="Unassembled WGS sequence"/>
</dbReference>
<protein>
    <submittedName>
        <fullName evidence="2">Uncharacterized protein</fullName>
    </submittedName>
</protein>
<keyword evidence="3" id="KW-1185">Reference proteome</keyword>
<keyword evidence="1" id="KW-0472">Membrane</keyword>
<accession>A0ABW2ER81</accession>
<organism evidence="2 3">
    <name type="scientific">Halobacillus seohaensis</name>
    <dbReference type="NCBI Taxonomy" id="447421"/>
    <lineage>
        <taxon>Bacteria</taxon>
        <taxon>Bacillati</taxon>
        <taxon>Bacillota</taxon>
        <taxon>Bacilli</taxon>
        <taxon>Bacillales</taxon>
        <taxon>Bacillaceae</taxon>
        <taxon>Halobacillus</taxon>
    </lineage>
</organism>
<name>A0ABW2ER81_9BACI</name>
<comment type="caution">
    <text evidence="2">The sequence shown here is derived from an EMBL/GenBank/DDBJ whole genome shotgun (WGS) entry which is preliminary data.</text>
</comment>
<reference evidence="3" key="1">
    <citation type="journal article" date="2019" name="Int. J. Syst. Evol. Microbiol.">
        <title>The Global Catalogue of Microorganisms (GCM) 10K type strain sequencing project: providing services to taxonomists for standard genome sequencing and annotation.</title>
        <authorList>
            <consortium name="The Broad Institute Genomics Platform"/>
            <consortium name="The Broad Institute Genome Sequencing Center for Infectious Disease"/>
            <person name="Wu L."/>
            <person name="Ma J."/>
        </authorList>
    </citation>
    <scope>NUCLEOTIDE SEQUENCE [LARGE SCALE GENOMIC DNA]</scope>
    <source>
        <strain evidence="3">CGMCC 4.1621</strain>
    </source>
</reference>
<proteinExistence type="predicted"/>
<evidence type="ECO:0000313" key="2">
    <source>
        <dbReference type="EMBL" id="MFC7063436.1"/>
    </source>
</evidence>
<feature type="transmembrane region" description="Helical" evidence="1">
    <location>
        <begin position="33"/>
        <end position="54"/>
    </location>
</feature>
<dbReference type="EMBL" id="JBHSZV010000047">
    <property type="protein sequence ID" value="MFC7063436.1"/>
    <property type="molecule type" value="Genomic_DNA"/>
</dbReference>
<keyword evidence="1" id="KW-0812">Transmembrane</keyword>
<keyword evidence="1" id="KW-1133">Transmembrane helix</keyword>
<feature type="transmembrane region" description="Helical" evidence="1">
    <location>
        <begin position="7"/>
        <end position="27"/>
    </location>
</feature>
<sequence length="72" mass="7897">MTIGRILFLLGMSFVFFSVVILIMSLFSNGGNLVFPLFGLLNGFIAMGVGEIVIDLNHKKRFNKTSPNSNTS</sequence>